<feature type="transmembrane region" description="Helical" evidence="5">
    <location>
        <begin position="399"/>
        <end position="423"/>
    </location>
</feature>
<accession>F2K1P1</accession>
<feature type="transmembrane region" description="Helical" evidence="5">
    <location>
        <begin position="199"/>
        <end position="217"/>
    </location>
</feature>
<sequence length="516" mass="54628">MSTISSRNRIALISVCLSAIMLGLEITSVPSILPILKSVLPADFIQLQWIMNAYTIAMCSTLVAMGAFADRFGRKRVFSIGIFVFCVASLICGLASSAPVLIVARFLQGTSAAAMLACQVAVLSNQFQNGPERGVAFAWWGIIFGLGLGFGPIVGGLIVAHMSWEWVFLIHVFISVITLILARVGVVESSDPKAVKMDVGGMITLSGAVFGLVFMITQGKDVGYQTVEGIAIMAASAISFVLFIIIERKVARPMFDLNAFKIRNFSGALFGAAGMNFSFWPFVVYFPIYLQSVLGYGGVTSGLIILALTLPTVVVPPIAEKILLKNGPKIVIPLGLLCISGGFFLLWGAASASNTDWLMLMPGCILAGIGLGLTNTPVTNMATGSLPPERAGMASGMEFSTRMISLSLNIAIMGFVLVSSIVYQLRSLLPIDTVEVGLSQLADVLASGNLQTLEEYGVQSSVAQNILMTGFSNVMLYGACATAILCLLAFIAFESKKAKSSTDNDGVDSAETLPTA</sequence>
<dbReference type="EMBL" id="CP002583">
    <property type="protein sequence ID" value="ADZ93375.1"/>
    <property type="molecule type" value="Genomic_DNA"/>
</dbReference>
<feature type="domain" description="Major facilitator superfamily (MFS) profile" evidence="6">
    <location>
        <begin position="11"/>
        <end position="497"/>
    </location>
</feature>
<dbReference type="STRING" id="717774.Marme_4176"/>
<proteinExistence type="predicted"/>
<keyword evidence="4 5" id="KW-0472">Membrane</keyword>
<dbReference type="RefSeq" id="WP_013663277.1">
    <property type="nucleotide sequence ID" value="NC_015276.1"/>
</dbReference>
<feature type="transmembrane region" description="Helical" evidence="5">
    <location>
        <begin position="330"/>
        <end position="351"/>
    </location>
</feature>
<feature type="transmembrane region" description="Helical" evidence="5">
    <location>
        <begin position="267"/>
        <end position="288"/>
    </location>
</feature>
<keyword evidence="3 5" id="KW-1133">Transmembrane helix</keyword>
<name>F2K1P1_MARM1</name>
<reference evidence="7 8" key="1">
    <citation type="journal article" date="2012" name="Stand. Genomic Sci.">
        <title>Complete genome sequence of the melanogenic marine bacterium Marinomonas mediterranea type strain (MMB-1(T)).</title>
        <authorList>
            <person name="Lucas-Elio P."/>
            <person name="Goodwin L."/>
            <person name="Woyke T."/>
            <person name="Pitluck S."/>
            <person name="Nolan M."/>
            <person name="Kyrpides N.C."/>
            <person name="Detter J.C."/>
            <person name="Copeland A."/>
            <person name="Teshima H."/>
            <person name="Bruce D."/>
            <person name="Detter C."/>
            <person name="Tapia R."/>
            <person name="Han S."/>
            <person name="Land M.L."/>
            <person name="Ivanova N."/>
            <person name="Mikhailova N."/>
            <person name="Johnston A.W."/>
            <person name="Sanchez-Amat A."/>
        </authorList>
    </citation>
    <scope>NUCLEOTIDE SEQUENCE [LARGE SCALE GENOMIC DNA]</scope>
    <source>
        <strain evidence="8">ATCC 700492 / JCM 21426 / NBRC 103028 / MMB-1</strain>
    </source>
</reference>
<dbReference type="HOGENOM" id="CLU_000960_28_2_6"/>
<evidence type="ECO:0000256" key="4">
    <source>
        <dbReference type="ARBA" id="ARBA00023136"/>
    </source>
</evidence>
<dbReference type="InterPro" id="IPR036259">
    <property type="entry name" value="MFS_trans_sf"/>
</dbReference>
<dbReference type="CDD" id="cd17321">
    <property type="entry name" value="MFS_MMR_MDR_like"/>
    <property type="match status" value="1"/>
</dbReference>
<feature type="transmembrane region" description="Helical" evidence="5">
    <location>
        <begin position="229"/>
        <end position="246"/>
    </location>
</feature>
<dbReference type="SUPFAM" id="SSF103473">
    <property type="entry name" value="MFS general substrate transporter"/>
    <property type="match status" value="1"/>
</dbReference>
<organism evidence="7 8">
    <name type="scientific">Marinomonas mediterranea (strain ATCC 700492 / JCM 21426 / NBRC 103028 / MMB-1)</name>
    <dbReference type="NCBI Taxonomy" id="717774"/>
    <lineage>
        <taxon>Bacteria</taxon>
        <taxon>Pseudomonadati</taxon>
        <taxon>Pseudomonadota</taxon>
        <taxon>Gammaproteobacteria</taxon>
        <taxon>Oceanospirillales</taxon>
        <taxon>Oceanospirillaceae</taxon>
        <taxon>Marinomonas</taxon>
    </lineage>
</organism>
<feature type="transmembrane region" description="Helical" evidence="5">
    <location>
        <begin position="357"/>
        <end position="378"/>
    </location>
</feature>
<gene>
    <name evidence="7" type="ordered locus">Marme_4176</name>
</gene>
<evidence type="ECO:0000256" key="2">
    <source>
        <dbReference type="ARBA" id="ARBA00022692"/>
    </source>
</evidence>
<dbReference type="PROSITE" id="PS50850">
    <property type="entry name" value="MFS"/>
    <property type="match status" value="1"/>
</dbReference>
<dbReference type="PROSITE" id="PS00216">
    <property type="entry name" value="SUGAR_TRANSPORT_1"/>
    <property type="match status" value="1"/>
</dbReference>
<evidence type="ECO:0000256" key="1">
    <source>
        <dbReference type="ARBA" id="ARBA00004141"/>
    </source>
</evidence>
<dbReference type="PRINTS" id="PR01036">
    <property type="entry name" value="TCRTETB"/>
</dbReference>
<dbReference type="KEGG" id="mme:Marme_4176"/>
<comment type="subcellular location">
    <subcellularLocation>
        <location evidence="1">Membrane</location>
        <topology evidence="1">Multi-pass membrane protein</topology>
    </subcellularLocation>
</comment>
<protein>
    <submittedName>
        <fullName evidence="7">Major facilitator superfamily MFS_1</fullName>
    </submittedName>
</protein>
<evidence type="ECO:0000313" key="7">
    <source>
        <dbReference type="EMBL" id="ADZ93375.1"/>
    </source>
</evidence>
<feature type="transmembrane region" description="Helical" evidence="5">
    <location>
        <begin position="77"/>
        <end position="96"/>
    </location>
</feature>
<dbReference type="PANTHER" id="PTHR42718:SF49">
    <property type="entry name" value="EXPORT PROTEIN"/>
    <property type="match status" value="1"/>
</dbReference>
<evidence type="ECO:0000313" key="8">
    <source>
        <dbReference type="Proteomes" id="UP000001062"/>
    </source>
</evidence>
<evidence type="ECO:0000256" key="5">
    <source>
        <dbReference type="SAM" id="Phobius"/>
    </source>
</evidence>
<feature type="transmembrane region" description="Helical" evidence="5">
    <location>
        <begin position="474"/>
        <end position="493"/>
    </location>
</feature>
<dbReference type="PANTHER" id="PTHR42718">
    <property type="entry name" value="MAJOR FACILITATOR SUPERFAMILY MULTIDRUG TRANSPORTER MFSC"/>
    <property type="match status" value="1"/>
</dbReference>
<dbReference type="Pfam" id="PF07690">
    <property type="entry name" value="MFS_1"/>
    <property type="match status" value="1"/>
</dbReference>
<feature type="transmembrane region" description="Helical" evidence="5">
    <location>
        <begin position="12"/>
        <end position="33"/>
    </location>
</feature>
<keyword evidence="8" id="KW-1185">Reference proteome</keyword>
<dbReference type="PATRIC" id="fig|717774.3.peg.4326"/>
<dbReference type="AlphaFoldDB" id="F2K1P1"/>
<dbReference type="GO" id="GO:0016020">
    <property type="term" value="C:membrane"/>
    <property type="evidence" value="ECO:0007669"/>
    <property type="project" value="UniProtKB-SubCell"/>
</dbReference>
<feature type="transmembrane region" description="Helical" evidence="5">
    <location>
        <begin position="45"/>
        <end position="65"/>
    </location>
</feature>
<dbReference type="InterPro" id="IPR005829">
    <property type="entry name" value="Sugar_transporter_CS"/>
</dbReference>
<dbReference type="eggNOG" id="COG0477">
    <property type="taxonomic scope" value="Bacteria"/>
</dbReference>
<feature type="transmembrane region" description="Helical" evidence="5">
    <location>
        <begin position="135"/>
        <end position="160"/>
    </location>
</feature>
<evidence type="ECO:0000259" key="6">
    <source>
        <dbReference type="PROSITE" id="PS50850"/>
    </source>
</evidence>
<dbReference type="Proteomes" id="UP000001062">
    <property type="component" value="Chromosome"/>
</dbReference>
<dbReference type="InterPro" id="IPR020846">
    <property type="entry name" value="MFS_dom"/>
</dbReference>
<feature type="transmembrane region" description="Helical" evidence="5">
    <location>
        <begin position="294"/>
        <end position="318"/>
    </location>
</feature>
<keyword evidence="2 5" id="KW-0812">Transmembrane</keyword>
<dbReference type="Gene3D" id="1.20.1720.10">
    <property type="entry name" value="Multidrug resistance protein D"/>
    <property type="match status" value="1"/>
</dbReference>
<dbReference type="GO" id="GO:0022857">
    <property type="term" value="F:transmembrane transporter activity"/>
    <property type="evidence" value="ECO:0007669"/>
    <property type="project" value="InterPro"/>
</dbReference>
<feature type="transmembrane region" description="Helical" evidence="5">
    <location>
        <begin position="166"/>
        <end position="187"/>
    </location>
</feature>
<evidence type="ECO:0000256" key="3">
    <source>
        <dbReference type="ARBA" id="ARBA00022989"/>
    </source>
</evidence>
<dbReference type="InterPro" id="IPR011701">
    <property type="entry name" value="MFS"/>
</dbReference>
<dbReference type="Gene3D" id="1.20.1250.20">
    <property type="entry name" value="MFS general substrate transporter like domains"/>
    <property type="match status" value="1"/>
</dbReference>